<evidence type="ECO:0000256" key="2">
    <source>
        <dbReference type="ARBA" id="ARBA00008474"/>
    </source>
</evidence>
<gene>
    <name evidence="8" type="ORF">EOD39_15494</name>
</gene>
<dbReference type="PANTHER" id="PTHR11417">
    <property type="entry name" value="SOMATOTROPIN,PROLACTIN"/>
    <property type="match status" value="1"/>
</dbReference>
<comment type="caution">
    <text evidence="8">The sequence shown here is derived from an EMBL/GenBank/DDBJ whole genome shotgun (WGS) entry which is preliminary data.</text>
</comment>
<dbReference type="PROSITE" id="PS00338">
    <property type="entry name" value="SOMATOTROPIN_2"/>
    <property type="match status" value="1"/>
</dbReference>
<keyword evidence="4 6" id="KW-0372">Hormone</keyword>
<organism evidence="8 9">
    <name type="scientific">Acipenser ruthenus</name>
    <name type="common">Sterlet sturgeon</name>
    <dbReference type="NCBI Taxonomy" id="7906"/>
    <lineage>
        <taxon>Eukaryota</taxon>
        <taxon>Metazoa</taxon>
        <taxon>Chordata</taxon>
        <taxon>Craniata</taxon>
        <taxon>Vertebrata</taxon>
        <taxon>Euteleostomi</taxon>
        <taxon>Actinopterygii</taxon>
        <taxon>Chondrostei</taxon>
        <taxon>Acipenseriformes</taxon>
        <taxon>Acipenseridae</taxon>
        <taxon>Acipenser</taxon>
    </lineage>
</organism>
<dbReference type="InterPro" id="IPR001400">
    <property type="entry name" value="Somatotropin/Prolactin"/>
</dbReference>
<evidence type="ECO:0000256" key="3">
    <source>
        <dbReference type="ARBA" id="ARBA00022525"/>
    </source>
</evidence>
<evidence type="ECO:0000256" key="4">
    <source>
        <dbReference type="ARBA" id="ARBA00022702"/>
    </source>
</evidence>
<keyword evidence="3" id="KW-0964">Secreted</keyword>
<dbReference type="GO" id="GO:0005615">
    <property type="term" value="C:extracellular space"/>
    <property type="evidence" value="ECO:0007669"/>
    <property type="project" value="InterPro"/>
</dbReference>
<comment type="similarity">
    <text evidence="2 6">Belongs to the somatotropin/prolactin family.</text>
</comment>
<feature type="region of interest" description="Disordered" evidence="7">
    <location>
        <begin position="23"/>
        <end position="59"/>
    </location>
</feature>
<sequence length="366" mass="40547">MLLRADALASRFAVPIPPQLQALDLPASSDPPCQVRQQSQTNASVSPAHSTHLPSQAASDPDTFRISIMQDIKALLQPTTNSMWDMNARLGSLETHSSPAPPPVHTTSSSIIEVIDPTPSFTLSSAAPVEPLFLLPYANRLSKGLEIEENENAYEALLLCPVLLVILLVSPEESGAYPMIPLSSLFTNAVLRAQYLHQLAADIYKDFERTYVPDEQRHSSKNSPSAFCYSETIPAPTGKDEAQQRSDVELLQFSLALIQSWISPLQSLSRVFTNSLVFSTSDRVFEKLKDLEEGIVALMRDLGEGGFGSSTLLKLTYDMFDVNLRNNDAVFKNYGLLSCFKKDMHKVETYLKVMKCRRFVESNCTL</sequence>
<name>A0A444V8A8_ACIRT</name>
<dbReference type="CDD" id="cd10285">
    <property type="entry name" value="somatotropin_like"/>
    <property type="match status" value="1"/>
</dbReference>
<dbReference type="PROSITE" id="PS00266">
    <property type="entry name" value="SOMATOTROPIN_1"/>
    <property type="match status" value="1"/>
</dbReference>
<dbReference type="Proteomes" id="UP000289886">
    <property type="component" value="Unassembled WGS sequence"/>
</dbReference>
<keyword evidence="5" id="KW-1015">Disulfide bond</keyword>
<dbReference type="GO" id="GO:0008083">
    <property type="term" value="F:growth factor activity"/>
    <property type="evidence" value="ECO:0007669"/>
    <property type="project" value="TreeGrafter"/>
</dbReference>
<dbReference type="GO" id="GO:0005179">
    <property type="term" value="F:hormone activity"/>
    <property type="evidence" value="ECO:0007669"/>
    <property type="project" value="UniProtKB-KW"/>
</dbReference>
<dbReference type="GO" id="GO:0045927">
    <property type="term" value="P:positive regulation of growth"/>
    <property type="evidence" value="ECO:0007669"/>
    <property type="project" value="TreeGrafter"/>
</dbReference>
<dbReference type="PANTHER" id="PTHR11417:SF2">
    <property type="entry name" value="SOMATOTROPIN"/>
    <property type="match status" value="1"/>
</dbReference>
<evidence type="ECO:0000256" key="5">
    <source>
        <dbReference type="ARBA" id="ARBA00023157"/>
    </source>
</evidence>
<feature type="compositionally biased region" description="Polar residues" evidence="7">
    <location>
        <begin position="35"/>
        <end position="58"/>
    </location>
</feature>
<accession>A0A444V8A8</accession>
<dbReference type="PRINTS" id="PR00836">
    <property type="entry name" value="SOMATOTROPIN"/>
</dbReference>
<dbReference type="GO" id="GO:0046427">
    <property type="term" value="P:positive regulation of receptor signaling pathway via JAK-STAT"/>
    <property type="evidence" value="ECO:0007669"/>
    <property type="project" value="TreeGrafter"/>
</dbReference>
<dbReference type="InterPro" id="IPR018116">
    <property type="entry name" value="Somatotropin_CS"/>
</dbReference>
<evidence type="ECO:0000313" key="9">
    <source>
        <dbReference type="Proteomes" id="UP000289886"/>
    </source>
</evidence>
<dbReference type="Pfam" id="PF00103">
    <property type="entry name" value="Hormone_1"/>
    <property type="match status" value="1"/>
</dbReference>
<dbReference type="AlphaFoldDB" id="A0A444V8A8"/>
<dbReference type="GO" id="GO:0031667">
    <property type="term" value="P:response to nutrient levels"/>
    <property type="evidence" value="ECO:0007669"/>
    <property type="project" value="TreeGrafter"/>
</dbReference>
<evidence type="ECO:0000256" key="6">
    <source>
        <dbReference type="RuleBase" id="RU003618"/>
    </source>
</evidence>
<dbReference type="SUPFAM" id="SSF47266">
    <property type="entry name" value="4-helical cytokines"/>
    <property type="match status" value="1"/>
</dbReference>
<evidence type="ECO:0000256" key="7">
    <source>
        <dbReference type="SAM" id="MobiDB-lite"/>
    </source>
</evidence>
<dbReference type="GO" id="GO:0005131">
    <property type="term" value="F:growth hormone receptor binding"/>
    <property type="evidence" value="ECO:0007669"/>
    <property type="project" value="InterPro"/>
</dbReference>
<evidence type="ECO:0000313" key="8">
    <source>
        <dbReference type="EMBL" id="RXM96590.1"/>
    </source>
</evidence>
<dbReference type="Gene3D" id="1.20.1250.10">
    <property type="match status" value="1"/>
</dbReference>
<dbReference type="GO" id="GO:0060396">
    <property type="term" value="P:growth hormone receptor signaling pathway"/>
    <property type="evidence" value="ECO:0007669"/>
    <property type="project" value="TreeGrafter"/>
</dbReference>
<protein>
    <submittedName>
        <fullName evidence="8">Somatotropin-2</fullName>
    </submittedName>
</protein>
<dbReference type="GO" id="GO:0048513">
    <property type="term" value="P:animal organ development"/>
    <property type="evidence" value="ECO:0007669"/>
    <property type="project" value="TreeGrafter"/>
</dbReference>
<reference evidence="8 9" key="1">
    <citation type="submission" date="2019-01" db="EMBL/GenBank/DDBJ databases">
        <title>Draft Genome and Complete Hox-Cluster Characterization of the Sterlet Sturgeon (Acipenser ruthenus).</title>
        <authorList>
            <person name="Wei Q."/>
        </authorList>
    </citation>
    <scope>NUCLEOTIDE SEQUENCE [LARGE SCALE GENOMIC DNA]</scope>
    <source>
        <strain evidence="8">WHYD16114868_AA</strain>
        <tissue evidence="8">Blood</tissue>
    </source>
</reference>
<evidence type="ECO:0000256" key="1">
    <source>
        <dbReference type="ARBA" id="ARBA00004613"/>
    </source>
</evidence>
<dbReference type="InterPro" id="IPR034975">
    <property type="entry name" value="Somatotropin"/>
</dbReference>
<dbReference type="InterPro" id="IPR009079">
    <property type="entry name" value="4_helix_cytokine-like_core"/>
</dbReference>
<keyword evidence="9" id="KW-1185">Reference proteome</keyword>
<proteinExistence type="inferred from homology"/>
<dbReference type="EMBL" id="SCEB01001559">
    <property type="protein sequence ID" value="RXM96590.1"/>
    <property type="molecule type" value="Genomic_DNA"/>
</dbReference>
<comment type="subcellular location">
    <subcellularLocation>
        <location evidence="1 6">Secreted</location>
    </subcellularLocation>
</comment>